<dbReference type="AlphaFoldDB" id="A0A516Q0L1"/>
<dbReference type="OrthoDB" id="3268903at2"/>
<dbReference type="EMBL" id="CP041692">
    <property type="protein sequence ID" value="QDP96979.1"/>
    <property type="molecule type" value="Genomic_DNA"/>
</dbReference>
<evidence type="ECO:0000313" key="1">
    <source>
        <dbReference type="EMBL" id="QDP96979.1"/>
    </source>
</evidence>
<dbReference type="InterPro" id="IPR017519">
    <property type="entry name" value="CHP03085"/>
</dbReference>
<name>A0A516Q0L1_9ACTN</name>
<evidence type="ECO:0000313" key="2">
    <source>
        <dbReference type="Proteomes" id="UP000319263"/>
    </source>
</evidence>
<organism evidence="1 2">
    <name type="scientific">Microlunatus elymi</name>
    <dbReference type="NCBI Taxonomy" id="2596828"/>
    <lineage>
        <taxon>Bacteria</taxon>
        <taxon>Bacillati</taxon>
        <taxon>Actinomycetota</taxon>
        <taxon>Actinomycetes</taxon>
        <taxon>Propionibacteriales</taxon>
        <taxon>Propionibacteriaceae</taxon>
        <taxon>Microlunatus</taxon>
    </lineage>
</organism>
<dbReference type="NCBIfam" id="TIGR03083">
    <property type="entry name" value="maleylpyruvate isomerase family mycothiol-dependent enzyme"/>
    <property type="match status" value="1"/>
</dbReference>
<dbReference type="KEGG" id="mik:FOE78_14555"/>
<protein>
    <submittedName>
        <fullName evidence="1">TIGR03085 family protein</fullName>
    </submittedName>
</protein>
<dbReference type="NCBIfam" id="TIGR03085">
    <property type="entry name" value="TIGR03085 family metal-binding protein"/>
    <property type="match status" value="1"/>
</dbReference>
<sequence length="236" mass="25839">MRTVSRVTGRIRLASAVMSFAKDERANLCDLLSEVGPDAPTLCGDWTAHDLAAHLWIRETDPVGAPGILAKPLAGLTERRMAEAKSRWSYEELVDRVRKGPARFSVFALPGVDEPANTTEFFVHHEDVRRAGGQPLGPRDLGEDVEEWMWRRLKLLGRAFFRRAKVGVVLERVPATVEPGSDPEIIRAQGGNPIVTVVGKPSELVVFANGRTQVADVKLVGEQEAIDALLDSDLSA</sequence>
<dbReference type="SUPFAM" id="SSF109854">
    <property type="entry name" value="DinB/YfiT-like putative metalloenzymes"/>
    <property type="match status" value="1"/>
</dbReference>
<proteinExistence type="predicted"/>
<gene>
    <name evidence="1" type="ORF">FOE78_14555</name>
</gene>
<dbReference type="Proteomes" id="UP000319263">
    <property type="component" value="Chromosome"/>
</dbReference>
<dbReference type="InterPro" id="IPR017517">
    <property type="entry name" value="Maleyloyr_isom"/>
</dbReference>
<dbReference type="InterPro" id="IPR034660">
    <property type="entry name" value="DinB/YfiT-like"/>
</dbReference>
<keyword evidence="2" id="KW-1185">Reference proteome</keyword>
<reference evidence="1 2" key="1">
    <citation type="submission" date="2019-07" db="EMBL/GenBank/DDBJ databases">
        <title>Microlunatus dokdonensis sp. nov. isolated from the rhizospheric soil of the wild plant Elymus tsukushiensis.</title>
        <authorList>
            <person name="Ghim S.-Y."/>
            <person name="Hwang Y.-J."/>
            <person name="Son J.-S."/>
            <person name="Shin J.-H."/>
        </authorList>
    </citation>
    <scope>NUCLEOTIDE SEQUENCE [LARGE SCALE GENOMIC DNA]</scope>
    <source>
        <strain evidence="1 2">KUDC0627</strain>
    </source>
</reference>
<accession>A0A516Q0L1</accession>